<reference evidence="3 4" key="1">
    <citation type="submission" date="2022-10" db="EMBL/GenBank/DDBJ databases">
        <title>The complete genomes of actinobacterial strains from the NBC collection.</title>
        <authorList>
            <person name="Joergensen T.S."/>
            <person name="Alvarez Arevalo M."/>
            <person name="Sterndorff E.B."/>
            <person name="Faurdal D."/>
            <person name="Vuksanovic O."/>
            <person name="Mourched A.-S."/>
            <person name="Charusanti P."/>
            <person name="Shaw S."/>
            <person name="Blin K."/>
            <person name="Weber T."/>
        </authorList>
    </citation>
    <scope>NUCLEOTIDE SEQUENCE [LARGE SCALE GENOMIC DNA]</scope>
    <source>
        <strain evidence="3 4">NBC_00319</strain>
    </source>
</reference>
<evidence type="ECO:0000313" key="4">
    <source>
        <dbReference type="Proteomes" id="UP001432128"/>
    </source>
</evidence>
<keyword evidence="3" id="KW-0378">Hydrolase</keyword>
<feature type="compositionally biased region" description="Basic and acidic residues" evidence="1">
    <location>
        <begin position="461"/>
        <end position="490"/>
    </location>
</feature>
<evidence type="ECO:0000256" key="1">
    <source>
        <dbReference type="SAM" id="MobiDB-lite"/>
    </source>
</evidence>
<dbReference type="InterPro" id="IPR003870">
    <property type="entry name" value="DUF222"/>
</dbReference>
<dbReference type="GO" id="GO:0004519">
    <property type="term" value="F:endonuclease activity"/>
    <property type="evidence" value="ECO:0007669"/>
    <property type="project" value="UniProtKB-KW"/>
</dbReference>
<sequence length="497" mass="54088">MTSGVVTQLAEDAALTAVELVEVLAHCRSVTASADYRMLQAASLIHEEREEDFLAEVAEEHSGEATTSEQFGEMSAAARAKQDPRSQFGPDGLERAMAEVGAVLNVTPGRARELIVAGSALRHRLPFTGHALATGRLDLGHFLIAVSRTALCSPETIADVDAHLAQAIFARPPMARARFTVIVDAAVAQFDPDALLRRRERAEADRKVSVHPDRHAPGQGRLSASLPMASAAEIDAQLEAMAAQPHSGDPRTRDQRRADALLALSRHESRLECLCDDCAATAVDGPQKAVSTSARPTFHIVANLSTLLGLDDQPGFLDGHGIVDADTMRSLLADAQREFLRPLPPAPDATGYVPSRKLQALIRAGELCCTFPGCSAPAWSTDIDHTDPFDHRHPSRGGSTVRANLKPLCRFHHRIKTFTAWRDHQDEMGTVLFESPTGHMFLGNAYTGTDLFSALRSPPSRADHPARRHLDELRIRQRDAHRRAVERAQDAEPPPPY</sequence>
<feature type="region of interest" description="Disordered" evidence="1">
    <location>
        <begin position="203"/>
        <end position="222"/>
    </location>
</feature>
<name>A0AAU4JX88_9NOCA</name>
<evidence type="ECO:0000259" key="2">
    <source>
        <dbReference type="SMART" id="SM00507"/>
    </source>
</evidence>
<keyword evidence="3" id="KW-0540">Nuclease</keyword>
<feature type="region of interest" description="Disordered" evidence="1">
    <location>
        <begin position="456"/>
        <end position="497"/>
    </location>
</feature>
<gene>
    <name evidence="3" type="ORF">OG579_11485</name>
</gene>
<feature type="region of interest" description="Disordered" evidence="1">
    <location>
        <begin position="60"/>
        <end position="91"/>
    </location>
</feature>
<protein>
    <submittedName>
        <fullName evidence="3">HNH endonuclease</fullName>
    </submittedName>
</protein>
<dbReference type="Proteomes" id="UP001432128">
    <property type="component" value="Chromosome"/>
</dbReference>
<organism evidence="3 4">
    <name type="scientific">Williamsia herbipolensis</name>
    <dbReference type="NCBI Taxonomy" id="1603258"/>
    <lineage>
        <taxon>Bacteria</taxon>
        <taxon>Bacillati</taxon>
        <taxon>Actinomycetota</taxon>
        <taxon>Actinomycetes</taxon>
        <taxon>Mycobacteriales</taxon>
        <taxon>Nocardiaceae</taxon>
        <taxon>Williamsia</taxon>
    </lineage>
</organism>
<dbReference type="InterPro" id="IPR003615">
    <property type="entry name" value="HNH_nuc"/>
</dbReference>
<dbReference type="RefSeq" id="WP_328856036.1">
    <property type="nucleotide sequence ID" value="NZ_CP108021.1"/>
</dbReference>
<keyword evidence="4" id="KW-1185">Reference proteome</keyword>
<keyword evidence="3" id="KW-0255">Endonuclease</keyword>
<dbReference type="SMART" id="SM00507">
    <property type="entry name" value="HNHc"/>
    <property type="match status" value="1"/>
</dbReference>
<evidence type="ECO:0000313" key="3">
    <source>
        <dbReference type="EMBL" id="WUM18378.1"/>
    </source>
</evidence>
<dbReference type="Pfam" id="PF02720">
    <property type="entry name" value="DUF222"/>
    <property type="match status" value="1"/>
</dbReference>
<dbReference type="AlphaFoldDB" id="A0AAU4JX88"/>
<dbReference type="EMBL" id="CP108021">
    <property type="protein sequence ID" value="WUM18378.1"/>
    <property type="molecule type" value="Genomic_DNA"/>
</dbReference>
<dbReference type="KEGG" id="whr:OG579_11485"/>
<feature type="compositionally biased region" description="Basic and acidic residues" evidence="1">
    <location>
        <begin position="203"/>
        <end position="216"/>
    </location>
</feature>
<feature type="domain" description="HNH nuclease" evidence="2">
    <location>
        <begin position="357"/>
        <end position="414"/>
    </location>
</feature>
<dbReference type="CDD" id="cd00085">
    <property type="entry name" value="HNHc"/>
    <property type="match status" value="1"/>
</dbReference>
<accession>A0AAU4JX88</accession>
<proteinExistence type="predicted"/>